<gene>
    <name evidence="1" type="ORF">WDK88_17850</name>
</gene>
<evidence type="ECO:0000313" key="2">
    <source>
        <dbReference type="Proteomes" id="UP001432046"/>
    </source>
</evidence>
<keyword evidence="2" id="KW-1185">Reference proteome</keyword>
<reference evidence="1" key="2">
    <citation type="submission" date="2024-03" db="EMBL/GenBank/DDBJ databases">
        <authorList>
            <person name="Bromfield E.S.P."/>
            <person name="Cloutier S."/>
        </authorList>
    </citation>
    <scope>NUCLEOTIDE SEQUENCE</scope>
    <source>
        <strain evidence="1">5S5</strain>
    </source>
</reference>
<evidence type="ECO:0000313" key="1">
    <source>
        <dbReference type="EMBL" id="WXC83303.1"/>
    </source>
</evidence>
<dbReference type="EMBL" id="CP147711">
    <property type="protein sequence ID" value="WXC83303.1"/>
    <property type="molecule type" value="Genomic_DNA"/>
</dbReference>
<organism evidence="1 2">
    <name type="scientific">Bradyrhizobium septentrionale</name>
    <dbReference type="NCBI Taxonomy" id="1404411"/>
    <lineage>
        <taxon>Bacteria</taxon>
        <taxon>Pseudomonadati</taxon>
        <taxon>Pseudomonadota</taxon>
        <taxon>Alphaproteobacteria</taxon>
        <taxon>Hyphomicrobiales</taxon>
        <taxon>Nitrobacteraceae</taxon>
        <taxon>Bradyrhizobium</taxon>
    </lineage>
</organism>
<dbReference type="Proteomes" id="UP001432046">
    <property type="component" value="Chromosome"/>
</dbReference>
<sequence>MTSLNPLRIIKQRIKSAFNRAYFVKKLRDSDAILEEIYKQEIEGEGKISPQVQKLAWKTLIRDLLTNRLEQLNVFDAEDKQPDLFRDLDYQFTFREHGKPVQCVLGDIDYQRGVALLKRKEANLTAAHHARDDYVRVWSLVGPLLQTNEGWVWRDAVSHLEENGGIPDHDEDAA</sequence>
<reference evidence="1" key="1">
    <citation type="journal article" date="2021" name="Int. J. Syst. Evol. Microbiol.">
        <title>Bradyrhizobium septentrionale sp. nov. (sv. septentrionale) and Bradyrhizobium quebecense sp. nov. (sv. septentrionale) associated with legumes native to Canada possess rearranged symbiosis genes and numerous insertion sequences.</title>
        <authorList>
            <person name="Bromfield E.S.P."/>
            <person name="Cloutier S."/>
        </authorList>
    </citation>
    <scope>NUCLEOTIDE SEQUENCE</scope>
    <source>
        <strain evidence="1">5S5</strain>
    </source>
</reference>
<proteinExistence type="predicted"/>
<protein>
    <submittedName>
        <fullName evidence="1">Uncharacterized protein</fullName>
    </submittedName>
</protein>
<name>A0ABZ2P7Z7_9BRAD</name>
<accession>A0ABZ2P7Z7</accession>
<dbReference type="RefSeq" id="WP_338821661.1">
    <property type="nucleotide sequence ID" value="NZ_CP147708.1"/>
</dbReference>